<accession>A0AAV5V9E9</accession>
<dbReference type="AlphaFoldDB" id="A0AAV5V9E9"/>
<feature type="non-terminal residue" evidence="2">
    <location>
        <position position="1"/>
    </location>
</feature>
<evidence type="ECO:0000313" key="3">
    <source>
        <dbReference type="Proteomes" id="UP001432322"/>
    </source>
</evidence>
<protein>
    <submittedName>
        <fullName evidence="2">Uncharacterized protein</fullName>
    </submittedName>
</protein>
<organism evidence="2 3">
    <name type="scientific">Pristionchus fissidentatus</name>
    <dbReference type="NCBI Taxonomy" id="1538716"/>
    <lineage>
        <taxon>Eukaryota</taxon>
        <taxon>Metazoa</taxon>
        <taxon>Ecdysozoa</taxon>
        <taxon>Nematoda</taxon>
        <taxon>Chromadorea</taxon>
        <taxon>Rhabditida</taxon>
        <taxon>Rhabditina</taxon>
        <taxon>Diplogasteromorpha</taxon>
        <taxon>Diplogasteroidea</taxon>
        <taxon>Neodiplogasteridae</taxon>
        <taxon>Pristionchus</taxon>
    </lineage>
</organism>
<dbReference type="Proteomes" id="UP001432322">
    <property type="component" value="Unassembled WGS sequence"/>
</dbReference>
<gene>
    <name evidence="2" type="ORF">PFISCL1PPCAC_6663</name>
</gene>
<reference evidence="2" key="1">
    <citation type="submission" date="2023-10" db="EMBL/GenBank/DDBJ databases">
        <title>Genome assembly of Pristionchus species.</title>
        <authorList>
            <person name="Yoshida K."/>
            <person name="Sommer R.J."/>
        </authorList>
    </citation>
    <scope>NUCLEOTIDE SEQUENCE</scope>
    <source>
        <strain evidence="2">RS5133</strain>
    </source>
</reference>
<proteinExistence type="predicted"/>
<feature type="coiled-coil region" evidence="1">
    <location>
        <begin position="230"/>
        <end position="278"/>
    </location>
</feature>
<evidence type="ECO:0000313" key="2">
    <source>
        <dbReference type="EMBL" id="GMT15366.1"/>
    </source>
</evidence>
<feature type="non-terminal residue" evidence="2">
    <location>
        <position position="281"/>
    </location>
</feature>
<sequence>LRKNIEEYIHRIDKLRKEGSRRTSKYFECIRCNEESGKDNEDDESKRALEEELEASQTRNVSLLEEIRQVRVKILQEKEEKTVMIAGMSNLHTTIDELRARNEELEYGRSIVGIERNIEVESETIKELEKLAKNSEEARETAVLQAIELRANSQKLSKKCSEVEEELTEEKHRIDRLEEELKSSSEKLENVNREKIETMTELTVVRHKLNVMKKEKETVVPVEDAKIGGDENSAEELVEARRTIDELTNNQFSLLETMRMMETKYDESSQRMDELLDANNG</sequence>
<feature type="coiled-coil region" evidence="1">
    <location>
        <begin position="111"/>
        <end position="194"/>
    </location>
</feature>
<name>A0AAV5V9E9_9BILA</name>
<comment type="caution">
    <text evidence="2">The sequence shown here is derived from an EMBL/GenBank/DDBJ whole genome shotgun (WGS) entry which is preliminary data.</text>
</comment>
<keyword evidence="1" id="KW-0175">Coiled coil</keyword>
<evidence type="ECO:0000256" key="1">
    <source>
        <dbReference type="SAM" id="Coils"/>
    </source>
</evidence>
<keyword evidence="3" id="KW-1185">Reference proteome</keyword>
<dbReference type="EMBL" id="BTSY01000002">
    <property type="protein sequence ID" value="GMT15366.1"/>
    <property type="molecule type" value="Genomic_DNA"/>
</dbReference>